<dbReference type="Gene3D" id="1.10.510.10">
    <property type="entry name" value="Transferase(Phosphotransferase) domain 1"/>
    <property type="match status" value="1"/>
</dbReference>
<dbReference type="Proteomes" id="UP000094801">
    <property type="component" value="Unassembled WGS sequence"/>
</dbReference>
<accession>A0A1E4T0X8</accession>
<name>A0A1E4T0X8_9ASCO</name>
<keyword evidence="11" id="KW-1185">Reference proteome</keyword>
<keyword evidence="4 7" id="KW-0547">Nucleotide-binding</keyword>
<evidence type="ECO:0000256" key="3">
    <source>
        <dbReference type="ARBA" id="ARBA00022679"/>
    </source>
</evidence>
<dbReference type="GO" id="GO:0005737">
    <property type="term" value="C:cytoplasm"/>
    <property type="evidence" value="ECO:0007669"/>
    <property type="project" value="TreeGrafter"/>
</dbReference>
<protein>
    <recommendedName>
        <fullName evidence="9">Protein kinase domain-containing protein</fullName>
    </recommendedName>
</protein>
<gene>
    <name evidence="10" type="ORF">CANARDRAFT_187393</name>
</gene>
<keyword evidence="2 8" id="KW-0723">Serine/threonine-protein kinase</keyword>
<keyword evidence="6 7" id="KW-0067">ATP-binding</keyword>
<feature type="non-terminal residue" evidence="10">
    <location>
        <position position="1"/>
    </location>
</feature>
<dbReference type="InterPro" id="IPR008271">
    <property type="entry name" value="Ser/Thr_kinase_AS"/>
</dbReference>
<dbReference type="Gene3D" id="3.30.200.20">
    <property type="entry name" value="Phosphorylase Kinase, domain 1"/>
    <property type="match status" value="1"/>
</dbReference>
<evidence type="ECO:0000256" key="4">
    <source>
        <dbReference type="ARBA" id="ARBA00022741"/>
    </source>
</evidence>
<dbReference type="AlphaFoldDB" id="A0A1E4T0X8"/>
<feature type="binding site" evidence="7">
    <location>
        <position position="141"/>
    </location>
    <ligand>
        <name>ATP</name>
        <dbReference type="ChEBI" id="CHEBI:30616"/>
    </ligand>
</feature>
<evidence type="ECO:0000256" key="2">
    <source>
        <dbReference type="ARBA" id="ARBA00022527"/>
    </source>
</evidence>
<evidence type="ECO:0000313" key="11">
    <source>
        <dbReference type="Proteomes" id="UP000094801"/>
    </source>
</evidence>
<dbReference type="PANTHER" id="PTHR24058:SF22">
    <property type="entry name" value="DUAL SPECIFICITY TYROSINE-PHOSPHORYLATION-REGULATED KINASE 4"/>
    <property type="match status" value="1"/>
</dbReference>
<keyword evidence="3" id="KW-0808">Transferase</keyword>
<dbReference type="PROSITE" id="PS00107">
    <property type="entry name" value="PROTEIN_KINASE_ATP"/>
    <property type="match status" value="1"/>
</dbReference>
<evidence type="ECO:0000256" key="8">
    <source>
        <dbReference type="RuleBase" id="RU000304"/>
    </source>
</evidence>
<dbReference type="SMART" id="SM00220">
    <property type="entry name" value="S_TKc"/>
    <property type="match status" value="1"/>
</dbReference>
<evidence type="ECO:0000256" key="7">
    <source>
        <dbReference type="PROSITE-ProRule" id="PRU10141"/>
    </source>
</evidence>
<feature type="non-terminal residue" evidence="10">
    <location>
        <position position="452"/>
    </location>
</feature>
<dbReference type="PANTHER" id="PTHR24058">
    <property type="entry name" value="DUAL SPECIFICITY PROTEIN KINASE"/>
    <property type="match status" value="1"/>
</dbReference>
<evidence type="ECO:0000259" key="9">
    <source>
        <dbReference type="PROSITE" id="PS50011"/>
    </source>
</evidence>
<dbReference type="Pfam" id="PF00069">
    <property type="entry name" value="Pkinase"/>
    <property type="match status" value="1"/>
</dbReference>
<dbReference type="InterPro" id="IPR000719">
    <property type="entry name" value="Prot_kinase_dom"/>
</dbReference>
<evidence type="ECO:0000256" key="5">
    <source>
        <dbReference type="ARBA" id="ARBA00022777"/>
    </source>
</evidence>
<dbReference type="PROSITE" id="PS00108">
    <property type="entry name" value="PROTEIN_KINASE_ST"/>
    <property type="match status" value="1"/>
</dbReference>
<evidence type="ECO:0000313" key="10">
    <source>
        <dbReference type="EMBL" id="ODV85409.1"/>
    </source>
</evidence>
<proteinExistence type="inferred from homology"/>
<evidence type="ECO:0000256" key="6">
    <source>
        <dbReference type="ARBA" id="ARBA00022840"/>
    </source>
</evidence>
<dbReference type="EMBL" id="KV453852">
    <property type="protein sequence ID" value="ODV85409.1"/>
    <property type="molecule type" value="Genomic_DNA"/>
</dbReference>
<feature type="domain" description="Protein kinase" evidence="9">
    <location>
        <begin position="112"/>
        <end position="452"/>
    </location>
</feature>
<keyword evidence="5" id="KW-0418">Kinase</keyword>
<dbReference type="SUPFAM" id="SSF56112">
    <property type="entry name" value="Protein kinase-like (PK-like)"/>
    <property type="match status" value="1"/>
</dbReference>
<reference evidence="11" key="1">
    <citation type="submission" date="2016-04" db="EMBL/GenBank/DDBJ databases">
        <title>Comparative genomics of biotechnologically important yeasts.</title>
        <authorList>
            <consortium name="DOE Joint Genome Institute"/>
            <person name="Riley R."/>
            <person name="Haridas S."/>
            <person name="Wolfe K.H."/>
            <person name="Lopes M.R."/>
            <person name="Hittinger C.T."/>
            <person name="Goker M."/>
            <person name="Salamov A."/>
            <person name="Wisecaver J."/>
            <person name="Long T.M."/>
            <person name="Aerts A.L."/>
            <person name="Barry K."/>
            <person name="Choi C."/>
            <person name="Clum A."/>
            <person name="Coughlan A.Y."/>
            <person name="Deshpande S."/>
            <person name="Douglass A.P."/>
            <person name="Hanson S.J."/>
            <person name="Klenk H.-P."/>
            <person name="Labutti K."/>
            <person name="Lapidus A."/>
            <person name="Lindquist E."/>
            <person name="Lipzen A."/>
            <person name="Meier-Kolthoff J.P."/>
            <person name="Ohm R.A."/>
            <person name="Otillar R.P."/>
            <person name="Pangilinan J."/>
            <person name="Peng Y."/>
            <person name="Rokas A."/>
            <person name="Rosa C.A."/>
            <person name="Scheuner C."/>
            <person name="Sibirny A.A."/>
            <person name="Slot J.C."/>
            <person name="Stielow J.B."/>
            <person name="Sun H."/>
            <person name="Kurtzman C.P."/>
            <person name="Blackwell M."/>
            <person name="Grigoriev I.V."/>
            <person name="Jeffries T.W."/>
        </authorList>
    </citation>
    <scope>NUCLEOTIDE SEQUENCE [LARGE SCALE GENOMIC DNA]</scope>
    <source>
        <strain evidence="11">NRRL YB-2248</strain>
    </source>
</reference>
<evidence type="ECO:0000256" key="1">
    <source>
        <dbReference type="ARBA" id="ARBA00008867"/>
    </source>
</evidence>
<dbReference type="GO" id="GO:0030447">
    <property type="term" value="P:filamentous growth"/>
    <property type="evidence" value="ECO:0007669"/>
    <property type="project" value="UniProtKB-ARBA"/>
</dbReference>
<dbReference type="GO" id="GO:0004674">
    <property type="term" value="F:protein serine/threonine kinase activity"/>
    <property type="evidence" value="ECO:0007669"/>
    <property type="project" value="UniProtKB-KW"/>
</dbReference>
<dbReference type="OrthoDB" id="9332038at2759"/>
<dbReference type="InterPro" id="IPR017441">
    <property type="entry name" value="Protein_kinase_ATP_BS"/>
</dbReference>
<dbReference type="GO" id="GO:0005856">
    <property type="term" value="C:cytoskeleton"/>
    <property type="evidence" value="ECO:0007669"/>
    <property type="project" value="TreeGrafter"/>
</dbReference>
<dbReference type="InterPro" id="IPR011009">
    <property type="entry name" value="Kinase-like_dom_sf"/>
</dbReference>
<dbReference type="GO" id="GO:0005524">
    <property type="term" value="F:ATP binding"/>
    <property type="evidence" value="ECO:0007669"/>
    <property type="project" value="UniProtKB-UniRule"/>
</dbReference>
<sequence length="452" mass="51898">LSSHEELYNLIISNPKTAELFDDYLGSFVYQDQPSTAYSSIDDLSHKRPDMFGVLNIYEKGEILKQREILFTGRSKNSKHKIDVNNFNANFGFDNNDKNYKCIIGDHINYRYEIYKILGQGSFGSVISVKDHKTSRIVAIKIIKNEMQWSLQAVSEVKILQQLNSSSSCSTKPIMKYLEHFNFRSHMCIVTELLPFNMYQLIEATNFKGTGLSLVKSFARDIFSGLSYIHQQGIIHCDLKPENLMLSHVDSKFTVKIIDFGSSCRFKELGYSYLQSRFYRAPEVTLGARYDRKIDVWSVGTILVELFTGIPMFQVGDEYEMINELLAFFGPPSRNYVLGLRYELHNEGPIVSPNEKLGSLDGGINYGTLLWKGFSNDGFTRREYLLDKKPSCKFRSSTKSLKQYLIRNCNADITNYEITGSIDEFADFLSGCFVWNKTKRLECDELLQSPFL</sequence>
<dbReference type="STRING" id="983967.A0A1E4T0X8"/>
<dbReference type="PROSITE" id="PS50011">
    <property type="entry name" value="PROTEIN_KINASE_DOM"/>
    <property type="match status" value="1"/>
</dbReference>
<comment type="similarity">
    <text evidence="1">Belongs to the protein kinase superfamily. CMGC Ser/Thr protein kinase family. MNB/DYRK subfamily.</text>
</comment>
<dbReference type="InterPro" id="IPR050494">
    <property type="entry name" value="Ser_Thr_dual-spec_kinase"/>
</dbReference>
<organism evidence="10 11">
    <name type="scientific">[Candida] arabinofermentans NRRL YB-2248</name>
    <dbReference type="NCBI Taxonomy" id="983967"/>
    <lineage>
        <taxon>Eukaryota</taxon>
        <taxon>Fungi</taxon>
        <taxon>Dikarya</taxon>
        <taxon>Ascomycota</taxon>
        <taxon>Saccharomycotina</taxon>
        <taxon>Pichiomycetes</taxon>
        <taxon>Pichiales</taxon>
        <taxon>Pichiaceae</taxon>
        <taxon>Ogataea</taxon>
        <taxon>Ogataea/Candida clade</taxon>
    </lineage>
</organism>